<proteinExistence type="predicted"/>
<reference evidence="4 5" key="1">
    <citation type="submission" date="2012-06" db="EMBL/GenBank/DDBJ databases">
        <title>Draft Genome Sequence of Lactobacillus pasteurii CRBIP 24.76T.</title>
        <authorList>
            <person name="Cousin S."/>
            <person name="Bouchier C."/>
            <person name="Loux V."/>
            <person name="Ma L."/>
            <person name="Creno S."/>
            <person name="Bizet C."/>
            <person name="Clermont D."/>
        </authorList>
    </citation>
    <scope>NUCLEOTIDE SEQUENCE [LARGE SCALE GENOMIC DNA]</scope>
    <source>
        <strain evidence="5">CRBIP 24.76T</strain>
    </source>
</reference>
<dbReference type="InterPro" id="IPR051675">
    <property type="entry name" value="Endo/Exo/Phosphatase_dom_1"/>
</dbReference>
<evidence type="ECO:0000259" key="3">
    <source>
        <dbReference type="SMART" id="SM00278"/>
    </source>
</evidence>
<evidence type="ECO:0000313" key="5">
    <source>
        <dbReference type="Proteomes" id="UP000009311"/>
    </source>
</evidence>
<dbReference type="InterPro" id="IPR019554">
    <property type="entry name" value="Soluble_ligand-bd"/>
</dbReference>
<dbReference type="Gene3D" id="3.10.560.10">
    <property type="entry name" value="Outer membrane lipoprotein wza domain like"/>
    <property type="match status" value="1"/>
</dbReference>
<dbReference type="GO" id="GO:0006281">
    <property type="term" value="P:DNA repair"/>
    <property type="evidence" value="ECO:0007669"/>
    <property type="project" value="InterPro"/>
</dbReference>
<dbReference type="eggNOG" id="COG1555">
    <property type="taxonomic scope" value="Bacteria"/>
</dbReference>
<dbReference type="InterPro" id="IPR010994">
    <property type="entry name" value="RuvA_2-like"/>
</dbReference>
<dbReference type="PANTHER" id="PTHR21180:SF32">
    <property type="entry name" value="ENDONUCLEASE_EXONUCLEASE_PHOSPHATASE FAMILY DOMAIN-CONTAINING PROTEIN 1"/>
    <property type="match status" value="1"/>
</dbReference>
<feature type="domain" description="Helix-hairpin-helix DNA-binding motif class 1" evidence="3">
    <location>
        <begin position="172"/>
        <end position="191"/>
    </location>
</feature>
<keyword evidence="2" id="KW-0812">Transmembrane</keyword>
<feature type="domain" description="Helix-hairpin-helix DNA-binding motif class 1" evidence="3">
    <location>
        <begin position="202"/>
        <end position="221"/>
    </location>
</feature>
<dbReference type="InterPro" id="IPR003583">
    <property type="entry name" value="Hlx-hairpin-Hlx_DNA-bd_motif"/>
</dbReference>
<dbReference type="SMART" id="SM00278">
    <property type="entry name" value="HhH1"/>
    <property type="match status" value="2"/>
</dbReference>
<dbReference type="Gene3D" id="1.10.150.280">
    <property type="entry name" value="AF1531-like domain"/>
    <property type="match status" value="1"/>
</dbReference>
<organism evidence="4 5">
    <name type="scientific">Lactobacillus pasteurii DSM 23907 = CRBIP 24.76</name>
    <dbReference type="NCBI Taxonomy" id="1423790"/>
    <lineage>
        <taxon>Bacteria</taxon>
        <taxon>Bacillati</taxon>
        <taxon>Bacillota</taxon>
        <taxon>Bacilli</taxon>
        <taxon>Lactobacillales</taxon>
        <taxon>Lactobacillaceae</taxon>
        <taxon>Lactobacillus</taxon>
    </lineage>
</organism>
<protein>
    <submittedName>
        <fullName evidence="4">Late competence protein required for DNA binding and uptake</fullName>
    </submittedName>
</protein>
<evidence type="ECO:0000256" key="2">
    <source>
        <dbReference type="SAM" id="Phobius"/>
    </source>
</evidence>
<evidence type="ECO:0000256" key="1">
    <source>
        <dbReference type="SAM" id="MobiDB-lite"/>
    </source>
</evidence>
<evidence type="ECO:0000313" key="4">
    <source>
        <dbReference type="EMBL" id="CCI85394.1"/>
    </source>
</evidence>
<dbReference type="AlphaFoldDB" id="I7KLH4"/>
<dbReference type="OrthoDB" id="9790239at2"/>
<name>I7KLH4_9LACO</name>
<dbReference type="SUPFAM" id="SSF47781">
    <property type="entry name" value="RuvA domain 2-like"/>
    <property type="match status" value="1"/>
</dbReference>
<dbReference type="InterPro" id="IPR004509">
    <property type="entry name" value="Competence_ComEA_HhH"/>
</dbReference>
<keyword evidence="5" id="KW-1185">Reference proteome</keyword>
<dbReference type="NCBIfam" id="TIGR00426">
    <property type="entry name" value="competence protein ComEA helix-hairpin-helix repeat region"/>
    <property type="match status" value="1"/>
</dbReference>
<dbReference type="Proteomes" id="UP000009311">
    <property type="component" value="Unassembled WGS sequence"/>
</dbReference>
<sequence length="224" mass="24355">MDIDLIKKFIKEKKNYLLIGICLLAVVFLLFRKNDQTDDQLVGSYSENSATSKRVQDKENATSSQTAASSQNSSTVTCDIFGAVKRQGVYTLKSGARVQELIEAAGGLTKSANIKVINRALMLKDQDKIYVPHKGEKIAAQAGNEATTSTSSSAASDNKNAEIVNINTATVDQLQKLNGVGQKRAEQIIEYREKNGGFKKVEDIMEVSGIGEKIFAGFKDQLAV</sequence>
<gene>
    <name evidence="4" type="ORF">BN53_04740</name>
</gene>
<dbReference type="GO" id="GO:0003677">
    <property type="term" value="F:DNA binding"/>
    <property type="evidence" value="ECO:0007669"/>
    <property type="project" value="InterPro"/>
</dbReference>
<feature type="region of interest" description="Disordered" evidence="1">
    <location>
        <begin position="48"/>
        <end position="69"/>
    </location>
</feature>
<dbReference type="GO" id="GO:0015628">
    <property type="term" value="P:protein secretion by the type II secretion system"/>
    <property type="evidence" value="ECO:0007669"/>
    <property type="project" value="TreeGrafter"/>
</dbReference>
<dbReference type="RefSeq" id="WP_009559946.1">
    <property type="nucleotide sequence ID" value="NZ_AYZN01000001.1"/>
</dbReference>
<dbReference type="PATRIC" id="fig|1423790.3.peg.367"/>
<dbReference type="Pfam" id="PF10531">
    <property type="entry name" value="SLBB"/>
    <property type="match status" value="1"/>
</dbReference>
<keyword evidence="2" id="KW-1133">Transmembrane helix</keyword>
<feature type="transmembrane region" description="Helical" evidence="2">
    <location>
        <begin position="15"/>
        <end position="31"/>
    </location>
</feature>
<dbReference type="EMBL" id="CAKD01000021">
    <property type="protein sequence ID" value="CCI85394.1"/>
    <property type="molecule type" value="Genomic_DNA"/>
</dbReference>
<dbReference type="STRING" id="1423790.BN53_04740"/>
<accession>I7KLH4</accession>
<comment type="caution">
    <text evidence="4">The sequence shown here is derived from an EMBL/GenBank/DDBJ whole genome shotgun (WGS) entry which is preliminary data.</text>
</comment>
<dbReference type="PANTHER" id="PTHR21180">
    <property type="entry name" value="ENDONUCLEASE/EXONUCLEASE/PHOSPHATASE FAMILY DOMAIN-CONTAINING PROTEIN 1"/>
    <property type="match status" value="1"/>
</dbReference>
<keyword evidence="2" id="KW-0472">Membrane</keyword>
<dbReference type="Pfam" id="PF12836">
    <property type="entry name" value="HHH_3"/>
    <property type="match status" value="1"/>
</dbReference>
<dbReference type="GO" id="GO:0015627">
    <property type="term" value="C:type II protein secretion system complex"/>
    <property type="evidence" value="ECO:0007669"/>
    <property type="project" value="TreeGrafter"/>
</dbReference>